<name>A0AAW2VUU4_SESRA</name>
<accession>A0AAW2VUU4</accession>
<dbReference type="InterPro" id="IPR041577">
    <property type="entry name" value="RT_RNaseH_2"/>
</dbReference>
<feature type="domain" description="Reverse transcriptase/retrotransposon-derived protein RNase H-like" evidence="1">
    <location>
        <begin position="2"/>
        <end position="99"/>
    </location>
</feature>
<dbReference type="SUPFAM" id="SSF56672">
    <property type="entry name" value="DNA/RNA polymerases"/>
    <property type="match status" value="1"/>
</dbReference>
<protein>
    <recommendedName>
        <fullName evidence="1">Reverse transcriptase/retrotransposon-derived protein RNase H-like domain-containing protein</fullName>
    </recommendedName>
</protein>
<reference evidence="2" key="1">
    <citation type="submission" date="2020-06" db="EMBL/GenBank/DDBJ databases">
        <authorList>
            <person name="Li T."/>
            <person name="Hu X."/>
            <person name="Zhang T."/>
            <person name="Song X."/>
            <person name="Zhang H."/>
            <person name="Dai N."/>
            <person name="Sheng W."/>
            <person name="Hou X."/>
            <person name="Wei L."/>
        </authorList>
    </citation>
    <scope>NUCLEOTIDE SEQUENCE</scope>
    <source>
        <strain evidence="2">G02</strain>
        <tissue evidence="2">Leaf</tissue>
    </source>
</reference>
<dbReference type="EMBL" id="JACGWJ010000003">
    <property type="protein sequence ID" value="KAL0431865.1"/>
    <property type="molecule type" value="Genomic_DNA"/>
</dbReference>
<proteinExistence type="predicted"/>
<dbReference type="PANTHER" id="PTHR48475">
    <property type="entry name" value="RIBONUCLEASE H"/>
    <property type="match status" value="1"/>
</dbReference>
<evidence type="ECO:0000313" key="2">
    <source>
        <dbReference type="EMBL" id="KAL0431865.1"/>
    </source>
</evidence>
<organism evidence="2">
    <name type="scientific">Sesamum radiatum</name>
    <name type="common">Black benniseed</name>
    <dbReference type="NCBI Taxonomy" id="300843"/>
    <lineage>
        <taxon>Eukaryota</taxon>
        <taxon>Viridiplantae</taxon>
        <taxon>Streptophyta</taxon>
        <taxon>Embryophyta</taxon>
        <taxon>Tracheophyta</taxon>
        <taxon>Spermatophyta</taxon>
        <taxon>Magnoliopsida</taxon>
        <taxon>eudicotyledons</taxon>
        <taxon>Gunneridae</taxon>
        <taxon>Pentapetalae</taxon>
        <taxon>asterids</taxon>
        <taxon>lamiids</taxon>
        <taxon>Lamiales</taxon>
        <taxon>Pedaliaceae</taxon>
        <taxon>Sesamum</taxon>
    </lineage>
</organism>
<reference evidence="2" key="2">
    <citation type="journal article" date="2024" name="Plant">
        <title>Genomic evolution and insights into agronomic trait innovations of Sesamum species.</title>
        <authorList>
            <person name="Miao H."/>
            <person name="Wang L."/>
            <person name="Qu L."/>
            <person name="Liu H."/>
            <person name="Sun Y."/>
            <person name="Le M."/>
            <person name="Wang Q."/>
            <person name="Wei S."/>
            <person name="Zheng Y."/>
            <person name="Lin W."/>
            <person name="Duan Y."/>
            <person name="Cao H."/>
            <person name="Xiong S."/>
            <person name="Wang X."/>
            <person name="Wei L."/>
            <person name="Li C."/>
            <person name="Ma Q."/>
            <person name="Ju M."/>
            <person name="Zhao R."/>
            <person name="Li G."/>
            <person name="Mu C."/>
            <person name="Tian Q."/>
            <person name="Mei H."/>
            <person name="Zhang T."/>
            <person name="Gao T."/>
            <person name="Zhang H."/>
        </authorList>
    </citation>
    <scope>NUCLEOTIDE SEQUENCE</scope>
    <source>
        <strain evidence="2">G02</strain>
    </source>
</reference>
<evidence type="ECO:0000259" key="1">
    <source>
        <dbReference type="Pfam" id="PF17919"/>
    </source>
</evidence>
<dbReference type="InterPro" id="IPR043502">
    <property type="entry name" value="DNA/RNA_pol_sf"/>
</dbReference>
<sequence length="149" mass="17180">MDRECSKAFQDLKAYLVAPPLLSKPEVGERLWVYLALSPVATSAIITREERGTHLPVYYTSRMLQGAEDRYDPMEKLVLALVHTARKLQPYFLAHPITVITDKPLRETLQKGMGSRMVKWSYELNEFDLEYNPRSAIKAQARLRGRIPF</sequence>
<dbReference type="Pfam" id="PF17919">
    <property type="entry name" value="RT_RNaseH_2"/>
    <property type="match status" value="1"/>
</dbReference>
<comment type="caution">
    <text evidence="2">The sequence shown here is derived from an EMBL/GenBank/DDBJ whole genome shotgun (WGS) entry which is preliminary data.</text>
</comment>
<dbReference type="AlphaFoldDB" id="A0AAW2VUU4"/>
<gene>
    <name evidence="2" type="ORF">Sradi_0812500</name>
</gene>
<dbReference type="PANTHER" id="PTHR48475:SF2">
    <property type="entry name" value="RIBONUCLEASE H"/>
    <property type="match status" value="1"/>
</dbReference>